<dbReference type="Gene3D" id="3.40.50.2000">
    <property type="entry name" value="Glycogen Phosphorylase B"/>
    <property type="match status" value="2"/>
</dbReference>
<dbReference type="Pfam" id="PF13692">
    <property type="entry name" value="Glyco_trans_1_4"/>
    <property type="match status" value="1"/>
</dbReference>
<dbReference type="InterPro" id="IPR050194">
    <property type="entry name" value="Glycosyltransferase_grp1"/>
</dbReference>
<name>A0ABS1DER4_9PROT</name>
<dbReference type="PANTHER" id="PTHR45947:SF3">
    <property type="entry name" value="SULFOQUINOVOSYL TRANSFERASE SQD2"/>
    <property type="match status" value="1"/>
</dbReference>
<dbReference type="InterPro" id="IPR028098">
    <property type="entry name" value="Glyco_trans_4-like_N"/>
</dbReference>
<dbReference type="SUPFAM" id="SSF53756">
    <property type="entry name" value="UDP-Glycosyltransferase/glycogen phosphorylase"/>
    <property type="match status" value="1"/>
</dbReference>
<evidence type="ECO:0000313" key="2">
    <source>
        <dbReference type="EMBL" id="MBK1668949.1"/>
    </source>
</evidence>
<keyword evidence="3" id="KW-1185">Reference proteome</keyword>
<dbReference type="NCBIfam" id="TIGR03087">
    <property type="entry name" value="stp1"/>
    <property type="match status" value="1"/>
</dbReference>
<organism evidence="2 3">
    <name type="scientific">Rhodovibrio sodomensis</name>
    <dbReference type="NCBI Taxonomy" id="1088"/>
    <lineage>
        <taxon>Bacteria</taxon>
        <taxon>Pseudomonadati</taxon>
        <taxon>Pseudomonadota</taxon>
        <taxon>Alphaproteobacteria</taxon>
        <taxon>Rhodospirillales</taxon>
        <taxon>Rhodovibrionaceae</taxon>
        <taxon>Rhodovibrio</taxon>
    </lineage>
</organism>
<evidence type="ECO:0000259" key="1">
    <source>
        <dbReference type="Pfam" id="PF13579"/>
    </source>
</evidence>
<dbReference type="InterPro" id="IPR017521">
    <property type="entry name" value="Sugar_tfrase_PEP-CTERM_Stp1"/>
</dbReference>
<feature type="domain" description="Glycosyltransferase subfamily 4-like N-terminal" evidence="1">
    <location>
        <begin position="29"/>
        <end position="216"/>
    </location>
</feature>
<proteinExistence type="predicted"/>
<dbReference type="EMBL" id="NRRL01000034">
    <property type="protein sequence ID" value="MBK1668949.1"/>
    <property type="molecule type" value="Genomic_DNA"/>
</dbReference>
<reference evidence="2 3" key="1">
    <citation type="journal article" date="2020" name="Microorganisms">
        <title>Osmotic Adaptation and Compatible Solute Biosynthesis of Phototrophic Bacteria as Revealed from Genome Analyses.</title>
        <authorList>
            <person name="Imhoff J.F."/>
            <person name="Rahn T."/>
            <person name="Kunzel S."/>
            <person name="Keller A."/>
            <person name="Neulinger S.C."/>
        </authorList>
    </citation>
    <scope>NUCLEOTIDE SEQUENCE [LARGE SCALE GENOMIC DNA]</scope>
    <source>
        <strain evidence="2 3">DSM 9895</strain>
    </source>
</reference>
<dbReference type="Pfam" id="PF13579">
    <property type="entry name" value="Glyco_trans_4_4"/>
    <property type="match status" value="1"/>
</dbReference>
<dbReference type="RefSeq" id="WP_200341272.1">
    <property type="nucleotide sequence ID" value="NZ_NRRL01000034.1"/>
</dbReference>
<gene>
    <name evidence="2" type="ORF">CKO28_13000</name>
</gene>
<dbReference type="CDD" id="cd03801">
    <property type="entry name" value="GT4_PimA-like"/>
    <property type="match status" value="1"/>
</dbReference>
<sequence>MTPRDDGGGGIRGLRILYLSHRFPYPPAGGAKVRAYHTIKRLAAHNTVTVAAPVRDAEELAAAETLAGQGPSVETAPISRAGGLVRTLGSALTGHTASLGYFRSPRLIRRVRQLVARGEFDLVVVHSSSVAPYVADLVGPTKVLDFVDMDSRKWLDYTRYTRLPMRLVYALEGRCLSRIERRLAAQFDLSVVATAVEAESLQAIAGTVPYTVVPNGVDLSYFHPTEDAYDPKSLCFVGRMDYFPNVQAMHRFCAEAWPQVRRAVPSAQLRIVGANPTARVRDLARIAGVEVTGTVDDVRPYVRAAACTVAPLEIARGTQNKLLESMALGVPVVASPLAARGVDARAPDHLLQAAGPTETAQRVVELMTDPQERARLAAAGRAQVESRHDWARALDRFEHDLKTILHDHGRVDGAGEWAC</sequence>
<dbReference type="PANTHER" id="PTHR45947">
    <property type="entry name" value="SULFOQUINOVOSYL TRANSFERASE SQD2"/>
    <property type="match status" value="1"/>
</dbReference>
<evidence type="ECO:0000313" key="3">
    <source>
        <dbReference type="Proteomes" id="UP001296873"/>
    </source>
</evidence>
<comment type="caution">
    <text evidence="2">The sequence shown here is derived from an EMBL/GenBank/DDBJ whole genome shotgun (WGS) entry which is preliminary data.</text>
</comment>
<protein>
    <recommendedName>
        <fullName evidence="1">Glycosyltransferase subfamily 4-like N-terminal domain-containing protein</fullName>
    </recommendedName>
</protein>
<accession>A0ABS1DER4</accession>
<dbReference type="Proteomes" id="UP001296873">
    <property type="component" value="Unassembled WGS sequence"/>
</dbReference>